<protein>
    <submittedName>
        <fullName evidence="1">Uncharacterized protein</fullName>
    </submittedName>
</protein>
<sequence>MGVKSYICKTMSPLLVKTMGQNQRWKNPGSES</sequence>
<reference evidence="1" key="2">
    <citation type="journal article" date="2015" name="Fish Shellfish Immunol.">
        <title>Early steps in the European eel (Anguilla anguilla)-Vibrio vulnificus interaction in the gills: Role of the RtxA13 toxin.</title>
        <authorList>
            <person name="Callol A."/>
            <person name="Pajuelo D."/>
            <person name="Ebbesson L."/>
            <person name="Teles M."/>
            <person name="MacKenzie S."/>
            <person name="Amaro C."/>
        </authorList>
    </citation>
    <scope>NUCLEOTIDE SEQUENCE</scope>
</reference>
<reference evidence="1" key="1">
    <citation type="submission" date="2014-11" db="EMBL/GenBank/DDBJ databases">
        <authorList>
            <person name="Amaro Gonzalez C."/>
        </authorList>
    </citation>
    <scope>NUCLEOTIDE SEQUENCE</scope>
</reference>
<accession>A0A0E9QS27</accession>
<dbReference type="AlphaFoldDB" id="A0A0E9QS27"/>
<name>A0A0E9QS27_ANGAN</name>
<evidence type="ECO:0000313" key="1">
    <source>
        <dbReference type="EMBL" id="JAH18908.1"/>
    </source>
</evidence>
<dbReference type="EMBL" id="GBXM01089669">
    <property type="protein sequence ID" value="JAH18908.1"/>
    <property type="molecule type" value="Transcribed_RNA"/>
</dbReference>
<organism evidence="1">
    <name type="scientific">Anguilla anguilla</name>
    <name type="common">European freshwater eel</name>
    <name type="synonym">Muraena anguilla</name>
    <dbReference type="NCBI Taxonomy" id="7936"/>
    <lineage>
        <taxon>Eukaryota</taxon>
        <taxon>Metazoa</taxon>
        <taxon>Chordata</taxon>
        <taxon>Craniata</taxon>
        <taxon>Vertebrata</taxon>
        <taxon>Euteleostomi</taxon>
        <taxon>Actinopterygii</taxon>
        <taxon>Neopterygii</taxon>
        <taxon>Teleostei</taxon>
        <taxon>Anguilliformes</taxon>
        <taxon>Anguillidae</taxon>
        <taxon>Anguilla</taxon>
    </lineage>
</organism>
<proteinExistence type="predicted"/>